<dbReference type="EMBL" id="LABX01000040">
    <property type="protein sequence ID" value="KMO38870.1"/>
    <property type="molecule type" value="Genomic_DNA"/>
</dbReference>
<dbReference type="AlphaFoldDB" id="A0A0J6SUB7"/>
<name>A0A0J6SUB7_9HYPH</name>
<accession>A0A0J6SUB7</accession>
<organism evidence="1 2">
    <name type="scientific">Methylobacterium aquaticum</name>
    <dbReference type="NCBI Taxonomy" id="270351"/>
    <lineage>
        <taxon>Bacteria</taxon>
        <taxon>Pseudomonadati</taxon>
        <taxon>Pseudomonadota</taxon>
        <taxon>Alphaproteobacteria</taxon>
        <taxon>Hyphomicrobiales</taxon>
        <taxon>Methylobacteriaceae</taxon>
        <taxon>Methylobacterium</taxon>
    </lineage>
</organism>
<evidence type="ECO:0000313" key="1">
    <source>
        <dbReference type="EMBL" id="KMO38870.1"/>
    </source>
</evidence>
<dbReference type="Proteomes" id="UP000035929">
    <property type="component" value="Unassembled WGS sequence"/>
</dbReference>
<dbReference type="InterPro" id="IPR009061">
    <property type="entry name" value="DNA-bd_dom_put_sf"/>
</dbReference>
<evidence type="ECO:0008006" key="3">
    <source>
        <dbReference type="Google" id="ProtNLM"/>
    </source>
</evidence>
<gene>
    <name evidence="1" type="ORF">VP06_05480</name>
</gene>
<dbReference type="PATRIC" id="fig|270351.6.peg.5515"/>
<dbReference type="InterPro" id="IPR036388">
    <property type="entry name" value="WH-like_DNA-bd_sf"/>
</dbReference>
<sequence>MLLTEHEVAGRQGRSVRTLQNQRVNGGGIPYLKLGRAVRYRLSDVITWEEARRFSSTSEKEQRKA</sequence>
<protein>
    <recommendedName>
        <fullName evidence="3">Helix-turn-helix domain-containing protein</fullName>
    </recommendedName>
</protein>
<proteinExistence type="predicted"/>
<dbReference type="SUPFAM" id="SSF46955">
    <property type="entry name" value="Putative DNA-binding domain"/>
    <property type="match status" value="1"/>
</dbReference>
<dbReference type="Gene3D" id="1.10.10.10">
    <property type="entry name" value="Winged helix-like DNA-binding domain superfamily/Winged helix DNA-binding domain"/>
    <property type="match status" value="1"/>
</dbReference>
<reference evidence="1 2" key="1">
    <citation type="submission" date="2015-03" db="EMBL/GenBank/DDBJ databases">
        <title>Genome sequencing of Methylobacterium aquaticum DSM16371 type strain.</title>
        <authorList>
            <person name="Chaudhry V."/>
            <person name="Patil P.B."/>
        </authorList>
    </citation>
    <scope>NUCLEOTIDE SEQUENCE [LARGE SCALE GENOMIC DNA]</scope>
    <source>
        <strain evidence="1 2">DSM 16371</strain>
    </source>
</reference>
<dbReference type="OrthoDB" id="7364180at2"/>
<comment type="caution">
    <text evidence="1">The sequence shown here is derived from an EMBL/GenBank/DDBJ whole genome shotgun (WGS) entry which is preliminary data.</text>
</comment>
<evidence type="ECO:0000313" key="2">
    <source>
        <dbReference type="Proteomes" id="UP000035929"/>
    </source>
</evidence>